<keyword evidence="2" id="KW-1185">Reference proteome</keyword>
<dbReference type="Proteomes" id="UP001428341">
    <property type="component" value="Unassembled WGS sequence"/>
</dbReference>
<evidence type="ECO:0000313" key="1">
    <source>
        <dbReference type="EMBL" id="KAK9176903.1"/>
    </source>
</evidence>
<gene>
    <name evidence="1" type="ORF">WN944_028922</name>
</gene>
<proteinExistence type="predicted"/>
<reference evidence="1 2" key="1">
    <citation type="submission" date="2024-05" db="EMBL/GenBank/DDBJ databases">
        <title>Haplotype-resolved chromosome-level genome assembly of Huyou (Citrus changshanensis).</title>
        <authorList>
            <person name="Miao C."/>
            <person name="Chen W."/>
            <person name="Wu Y."/>
            <person name="Wang L."/>
            <person name="Zhao S."/>
            <person name="Grierson D."/>
            <person name="Xu C."/>
            <person name="Chen K."/>
        </authorList>
    </citation>
    <scope>NUCLEOTIDE SEQUENCE [LARGE SCALE GENOMIC DNA]</scope>
    <source>
        <strain evidence="1">01-14</strain>
        <tissue evidence="1">Leaf</tissue>
    </source>
</reference>
<comment type="caution">
    <text evidence="1">The sequence shown here is derived from an EMBL/GenBank/DDBJ whole genome shotgun (WGS) entry which is preliminary data.</text>
</comment>
<sequence>MSSSMEEEPFLFFRGILAFTIDDKELASNLQMHHVYVLATFARKCLSGDECIIEQDSGESRLAVAFKLNCSIF</sequence>
<dbReference type="AlphaFoldDB" id="A0AAP0LKA5"/>
<name>A0AAP0LKA5_9ROSI</name>
<organism evidence="1 2">
    <name type="scientific">Citrus x changshan-huyou</name>
    <dbReference type="NCBI Taxonomy" id="2935761"/>
    <lineage>
        <taxon>Eukaryota</taxon>
        <taxon>Viridiplantae</taxon>
        <taxon>Streptophyta</taxon>
        <taxon>Embryophyta</taxon>
        <taxon>Tracheophyta</taxon>
        <taxon>Spermatophyta</taxon>
        <taxon>Magnoliopsida</taxon>
        <taxon>eudicotyledons</taxon>
        <taxon>Gunneridae</taxon>
        <taxon>Pentapetalae</taxon>
        <taxon>rosids</taxon>
        <taxon>malvids</taxon>
        <taxon>Sapindales</taxon>
        <taxon>Rutaceae</taxon>
        <taxon>Aurantioideae</taxon>
        <taxon>Citrus</taxon>
    </lineage>
</organism>
<dbReference type="EMBL" id="JBCGBO010000025">
    <property type="protein sequence ID" value="KAK9176903.1"/>
    <property type="molecule type" value="Genomic_DNA"/>
</dbReference>
<protein>
    <submittedName>
        <fullName evidence="1">Uncharacterized protein</fullName>
    </submittedName>
</protein>
<accession>A0AAP0LKA5</accession>
<evidence type="ECO:0000313" key="2">
    <source>
        <dbReference type="Proteomes" id="UP001428341"/>
    </source>
</evidence>